<reference evidence="9 10" key="1">
    <citation type="submission" date="2019-05" db="EMBL/GenBank/DDBJ databases">
        <title>Georgenia *** sp. nov., and Georgenia *** sp. nov., isolated from the intestinal contents of plateau pika (Ochotona curzoniae) in the Qinghai-Tibet plateau of China.</title>
        <authorList>
            <person name="Tian Z."/>
        </authorList>
    </citation>
    <scope>NUCLEOTIDE SEQUENCE [LARGE SCALE GENOMIC DNA]</scope>
    <source>
        <strain evidence="9 10">Z294</strain>
    </source>
</reference>
<evidence type="ECO:0000259" key="8">
    <source>
        <dbReference type="SMART" id="SM00849"/>
    </source>
</evidence>
<keyword evidence="3 7" id="KW-0812">Transmembrane</keyword>
<evidence type="ECO:0000313" key="9">
    <source>
        <dbReference type="EMBL" id="QDB78885.1"/>
    </source>
</evidence>
<keyword evidence="2" id="KW-1003">Cell membrane</keyword>
<dbReference type="CDD" id="cd07731">
    <property type="entry name" value="ComA-like_MBL-fold"/>
    <property type="match status" value="1"/>
</dbReference>
<dbReference type="SMART" id="SM00849">
    <property type="entry name" value="Lactamase_B"/>
    <property type="match status" value="1"/>
</dbReference>
<dbReference type="Pfam" id="PF00753">
    <property type="entry name" value="Lactamase_B"/>
    <property type="match status" value="1"/>
</dbReference>
<dbReference type="EMBL" id="CP040899">
    <property type="protein sequence ID" value="QDB78885.1"/>
    <property type="molecule type" value="Genomic_DNA"/>
</dbReference>
<feature type="transmembrane region" description="Helical" evidence="7">
    <location>
        <begin position="399"/>
        <end position="418"/>
    </location>
</feature>
<evidence type="ECO:0000256" key="3">
    <source>
        <dbReference type="ARBA" id="ARBA00022692"/>
    </source>
</evidence>
<dbReference type="NCBIfam" id="TIGR00360">
    <property type="entry name" value="ComEC_N-term"/>
    <property type="match status" value="1"/>
</dbReference>
<feature type="region of interest" description="Disordered" evidence="6">
    <location>
        <begin position="49"/>
        <end position="84"/>
    </location>
</feature>
<evidence type="ECO:0000256" key="7">
    <source>
        <dbReference type="SAM" id="Phobius"/>
    </source>
</evidence>
<accession>A0ABX5VL35</accession>
<keyword evidence="4 7" id="KW-1133">Transmembrane helix</keyword>
<feature type="transmembrane region" description="Helical" evidence="7">
    <location>
        <begin position="463"/>
        <end position="483"/>
    </location>
</feature>
<evidence type="ECO:0000256" key="1">
    <source>
        <dbReference type="ARBA" id="ARBA00004651"/>
    </source>
</evidence>
<dbReference type="InterPro" id="IPR004477">
    <property type="entry name" value="ComEC_N"/>
</dbReference>
<protein>
    <submittedName>
        <fullName evidence="9">MBL fold metallo-hydrolase</fullName>
    </submittedName>
</protein>
<feature type="transmembrane region" description="Helical" evidence="7">
    <location>
        <begin position="347"/>
        <end position="364"/>
    </location>
</feature>
<proteinExistence type="predicted"/>
<dbReference type="InterPro" id="IPR001279">
    <property type="entry name" value="Metallo-B-lactamas"/>
</dbReference>
<dbReference type="InterPro" id="IPR035681">
    <property type="entry name" value="ComA-like_MBL"/>
</dbReference>
<dbReference type="PANTHER" id="PTHR30619:SF1">
    <property type="entry name" value="RECOMBINATION PROTEIN 2"/>
    <property type="match status" value="1"/>
</dbReference>
<keyword evidence="5 7" id="KW-0472">Membrane</keyword>
<dbReference type="PANTHER" id="PTHR30619">
    <property type="entry name" value="DNA INTERNALIZATION/COMPETENCE PROTEIN COMEC/REC2"/>
    <property type="match status" value="1"/>
</dbReference>
<feature type="transmembrane region" description="Helical" evidence="7">
    <location>
        <begin position="301"/>
        <end position="318"/>
    </location>
</feature>
<evidence type="ECO:0000256" key="2">
    <source>
        <dbReference type="ARBA" id="ARBA00022475"/>
    </source>
</evidence>
<dbReference type="InterPro" id="IPR036866">
    <property type="entry name" value="RibonucZ/Hydroxyglut_hydro"/>
</dbReference>
<dbReference type="SUPFAM" id="SSF56281">
    <property type="entry name" value="Metallo-hydrolase/oxidoreductase"/>
    <property type="match status" value="1"/>
</dbReference>
<sequence>MTLDLRLLPAALAAWAAAFTGVLLPPLVSAGAAAVLLAGAARAAWSLRGGRGKGGARAGRAPSRGRAGRGLPARGRHRDRAGPTPQATAALALAVGALVLLSGAAQVHARAGELLDRLLDAGAVVTVRGQVTGDPDVLPVTPERGGGERVRVPVRADLVEGRGLAARARAPLLVLAPPAWSGVELGSRVHATGRLVRTDAGDDVVALLVVHDPPEVLAPQPAHQRLAGRMRAGLVTGVADASPQARGLVPGIAVGDDSRLPADLDAAMRTVSLTHVTAVSGAHVAIVLGAVLAVLAWAPRWVRAAVGGLVLVCFVVLVRPEASVLRSATMGGVALAALLLGRPARALPALCSAVVVLLLLDPWLARSYGFVLSVLATAGLVLLSGPWAAALATRMPRTLAHVLAVPAAAQVCCAPVVILLEPAVATYAVPANVLAAPAVPPATVLGVLATVVSPWLPGLTGPLATAAGWSTAWIAHVALWWAALPGARLPWVAGPAGAALLAALTLAGLLLARRGPRTRAVGAGVAVLVVVLALVPGPRRAVGGLLAGVPEDWVAAQCDVGQGSGFVLRTGARSAVVVDVGPAGDAAAACLADLGVREVDLLVLTHLHADHVGGLEEVLRGVVVHEALLSPHGAPADAERRVLAALAEEGADVDRPGAGETGEVGPVAWRALWPTARAVDLAAPGDDSSANDLSLVLHLEAPGLSVLALGDLEPDGQRGLLREAAGDLGQVDVVLVPHHGSPAQLPALAEEVAARLALVSVGRDNTFGHPSPQTLELYGRRGALVLRTDECGAVVLAGSGEELVAQC</sequence>
<dbReference type="Proteomes" id="UP000313948">
    <property type="component" value="Chromosome"/>
</dbReference>
<dbReference type="Pfam" id="PF03772">
    <property type="entry name" value="Competence"/>
    <property type="match status" value="1"/>
</dbReference>
<evidence type="ECO:0000256" key="6">
    <source>
        <dbReference type="SAM" id="MobiDB-lite"/>
    </source>
</evidence>
<keyword evidence="10" id="KW-1185">Reference proteome</keyword>
<dbReference type="RefSeq" id="WP_139948197.1">
    <property type="nucleotide sequence ID" value="NZ_CP040899.1"/>
</dbReference>
<feature type="domain" description="Metallo-beta-lactamase" evidence="8">
    <location>
        <begin position="562"/>
        <end position="763"/>
    </location>
</feature>
<evidence type="ECO:0000313" key="10">
    <source>
        <dbReference type="Proteomes" id="UP000313948"/>
    </source>
</evidence>
<dbReference type="InterPro" id="IPR052159">
    <property type="entry name" value="Competence_DNA_uptake"/>
</dbReference>
<feature type="transmembrane region" description="Helical" evidence="7">
    <location>
        <begin position="438"/>
        <end position="456"/>
    </location>
</feature>
<gene>
    <name evidence="9" type="ORF">FE251_05485</name>
</gene>
<organism evidence="9 10">
    <name type="scientific">Georgenia wutianyii</name>
    <dbReference type="NCBI Taxonomy" id="2585135"/>
    <lineage>
        <taxon>Bacteria</taxon>
        <taxon>Bacillati</taxon>
        <taxon>Actinomycetota</taxon>
        <taxon>Actinomycetes</taxon>
        <taxon>Micrococcales</taxon>
        <taxon>Bogoriellaceae</taxon>
        <taxon>Georgenia</taxon>
    </lineage>
</organism>
<feature type="transmembrane region" description="Helical" evidence="7">
    <location>
        <begin position="370"/>
        <end position="392"/>
    </location>
</feature>
<feature type="transmembrane region" description="Helical" evidence="7">
    <location>
        <begin position="519"/>
        <end position="537"/>
    </location>
</feature>
<evidence type="ECO:0000256" key="5">
    <source>
        <dbReference type="ARBA" id="ARBA00023136"/>
    </source>
</evidence>
<comment type="subcellular location">
    <subcellularLocation>
        <location evidence="1">Cell membrane</location>
        <topology evidence="1">Multi-pass membrane protein</topology>
    </subcellularLocation>
</comment>
<evidence type="ECO:0000256" key="4">
    <source>
        <dbReference type="ARBA" id="ARBA00022989"/>
    </source>
</evidence>
<name>A0ABX5VL35_9MICO</name>
<feature type="transmembrane region" description="Helical" evidence="7">
    <location>
        <begin position="273"/>
        <end position="294"/>
    </location>
</feature>
<feature type="compositionally biased region" description="Low complexity" evidence="6">
    <location>
        <begin position="58"/>
        <end position="73"/>
    </location>
</feature>
<feature type="transmembrane region" description="Helical" evidence="7">
    <location>
        <begin position="489"/>
        <end position="512"/>
    </location>
</feature>
<dbReference type="Gene3D" id="3.60.15.10">
    <property type="entry name" value="Ribonuclease Z/Hydroxyacylglutathione hydrolase-like"/>
    <property type="match status" value="1"/>
</dbReference>